<dbReference type="OrthoDB" id="186445at2759"/>
<dbReference type="SUPFAM" id="SSF53474">
    <property type="entry name" value="alpha/beta-Hydrolases"/>
    <property type="match status" value="1"/>
</dbReference>
<dbReference type="OMA" id="FWETHED"/>
<reference evidence="3 4" key="1">
    <citation type="journal article" date="2010" name="Nature">
        <title>The Ectocarpus genome and the independent evolution of multicellularity in brown algae.</title>
        <authorList>
            <person name="Cock J.M."/>
            <person name="Sterck L."/>
            <person name="Rouze P."/>
            <person name="Scornet D."/>
            <person name="Allen A.E."/>
            <person name="Amoutzias G."/>
            <person name="Anthouard V."/>
            <person name="Artiguenave F."/>
            <person name="Aury J.M."/>
            <person name="Badger J.H."/>
            <person name="Beszteri B."/>
            <person name="Billiau K."/>
            <person name="Bonnet E."/>
            <person name="Bothwell J.H."/>
            <person name="Bowler C."/>
            <person name="Boyen C."/>
            <person name="Brownlee C."/>
            <person name="Carrano C.J."/>
            <person name="Charrier B."/>
            <person name="Cho G.Y."/>
            <person name="Coelho S.M."/>
            <person name="Collen J."/>
            <person name="Corre E."/>
            <person name="Da Silva C."/>
            <person name="Delage L."/>
            <person name="Delaroque N."/>
            <person name="Dittami S.M."/>
            <person name="Doulbeau S."/>
            <person name="Elias M."/>
            <person name="Farnham G."/>
            <person name="Gachon C.M."/>
            <person name="Gschloessl B."/>
            <person name="Heesch S."/>
            <person name="Jabbari K."/>
            <person name="Jubin C."/>
            <person name="Kawai H."/>
            <person name="Kimura K."/>
            <person name="Kloareg B."/>
            <person name="Kupper F.C."/>
            <person name="Lang D."/>
            <person name="Le Bail A."/>
            <person name="Leblanc C."/>
            <person name="Lerouge P."/>
            <person name="Lohr M."/>
            <person name="Lopez P.J."/>
            <person name="Martens C."/>
            <person name="Maumus F."/>
            <person name="Michel G."/>
            <person name="Miranda-Saavedra D."/>
            <person name="Morales J."/>
            <person name="Moreau H."/>
            <person name="Motomura T."/>
            <person name="Nagasato C."/>
            <person name="Napoli C.A."/>
            <person name="Nelson D.R."/>
            <person name="Nyvall-Collen P."/>
            <person name="Peters A.F."/>
            <person name="Pommier C."/>
            <person name="Potin P."/>
            <person name="Poulain J."/>
            <person name="Quesneville H."/>
            <person name="Read B."/>
            <person name="Rensing S.A."/>
            <person name="Ritter A."/>
            <person name="Rousvoal S."/>
            <person name="Samanta M."/>
            <person name="Samson G."/>
            <person name="Schroeder D.C."/>
            <person name="Segurens B."/>
            <person name="Strittmatter M."/>
            <person name="Tonon T."/>
            <person name="Tregear J.W."/>
            <person name="Valentin K."/>
            <person name="von Dassow P."/>
            <person name="Yamagishi T."/>
            <person name="Van de Peer Y."/>
            <person name="Wincker P."/>
        </authorList>
    </citation>
    <scope>NUCLEOTIDE SEQUENCE [LARGE SCALE GENOMIC DNA]</scope>
    <source>
        <strain evidence="4">Ec32 / CCAP1310/4</strain>
    </source>
</reference>
<proteinExistence type="predicted"/>
<dbReference type="STRING" id="2880.D8LRD6"/>
<dbReference type="InterPro" id="IPR039582">
    <property type="entry name" value="THTPA"/>
</dbReference>
<dbReference type="EMBL" id="FN649741">
    <property type="protein sequence ID" value="CBN75041.1"/>
    <property type="molecule type" value="Genomic_DNA"/>
</dbReference>
<evidence type="ECO:0000313" key="3">
    <source>
        <dbReference type="EMBL" id="CBN75041.1"/>
    </source>
</evidence>
<feature type="region of interest" description="Disordered" evidence="1">
    <location>
        <begin position="271"/>
        <end position="290"/>
    </location>
</feature>
<gene>
    <name evidence="3" type="ORF">Esi_0064_0106</name>
</gene>
<dbReference type="GO" id="GO:0000287">
    <property type="term" value="F:magnesium ion binding"/>
    <property type="evidence" value="ECO:0007669"/>
    <property type="project" value="TreeGrafter"/>
</dbReference>
<dbReference type="PANTHER" id="PTHR14586:SF1">
    <property type="entry name" value="THIAMINE-TRIPHOSPHATASE"/>
    <property type="match status" value="1"/>
</dbReference>
<dbReference type="Proteomes" id="UP000002630">
    <property type="component" value="Linkage Group LG16"/>
</dbReference>
<dbReference type="InterPro" id="IPR033469">
    <property type="entry name" value="CYTH-like_dom_sf"/>
</dbReference>
<dbReference type="Gene3D" id="2.40.320.10">
    <property type="entry name" value="Hypothetical Protein Pfu-838710-001"/>
    <property type="match status" value="1"/>
</dbReference>
<evidence type="ECO:0000256" key="1">
    <source>
        <dbReference type="SAM" id="MobiDB-lite"/>
    </source>
</evidence>
<dbReference type="Pfam" id="PF00561">
    <property type="entry name" value="Abhydrolase_1"/>
    <property type="match status" value="1"/>
</dbReference>
<accession>D8LRD6</accession>
<name>D8LRD6_ECTSI</name>
<feature type="domain" description="CYTH" evidence="2">
    <location>
        <begin position="293"/>
        <end position="489"/>
    </location>
</feature>
<dbReference type="AlphaFoldDB" id="D8LRD6"/>
<dbReference type="SUPFAM" id="SSF55154">
    <property type="entry name" value="CYTH-like phosphatases"/>
    <property type="match status" value="1"/>
</dbReference>
<keyword evidence="4" id="KW-1185">Reference proteome</keyword>
<dbReference type="EMBL" id="FN648863">
    <property type="protein sequence ID" value="CBN75041.1"/>
    <property type="molecule type" value="Genomic_DNA"/>
</dbReference>
<protein>
    <submittedName>
        <fullName evidence="3">Lysophospholipase</fullName>
    </submittedName>
</protein>
<dbReference type="PROSITE" id="PS51707">
    <property type="entry name" value="CYTH"/>
    <property type="match status" value="1"/>
</dbReference>
<dbReference type="InterPro" id="IPR023577">
    <property type="entry name" value="CYTH_domain"/>
</dbReference>
<evidence type="ECO:0000313" key="4">
    <source>
        <dbReference type="Proteomes" id="UP000002630"/>
    </source>
</evidence>
<dbReference type="InParanoid" id="D8LRD6"/>
<dbReference type="InterPro" id="IPR000073">
    <property type="entry name" value="AB_hydrolase_1"/>
</dbReference>
<dbReference type="Gene3D" id="3.40.50.1820">
    <property type="entry name" value="alpha/beta hydrolase"/>
    <property type="match status" value="1"/>
</dbReference>
<dbReference type="eggNOG" id="ENOG502SAT4">
    <property type="taxonomic scope" value="Eukaryota"/>
</dbReference>
<dbReference type="GO" id="GO:0050333">
    <property type="term" value="F:thiamine triphosphate phosphatase activity"/>
    <property type="evidence" value="ECO:0007669"/>
    <property type="project" value="InterPro"/>
</dbReference>
<dbReference type="Pfam" id="PF01928">
    <property type="entry name" value="CYTH"/>
    <property type="match status" value="1"/>
</dbReference>
<sequence length="508" mass="55366">MRKWGIIVAAGTRCRGFVLPTRSSHGLAMATGDPGLGQQRFAYAYCHGFLSGPASIKGQALRKSLLEVDVELSLLNLNGGNDPGAITCSGAVEAVRAFHLQQKCALGDQGLKLRLVGSSLGGFVVARYAELYPEEVDRIFMLCPSFGLGTRAGKFASEEEMAEWERTGARVFSLSTGGEASVPWTFVEEARLQPDYPAYACPAAIVHGLQDEVVPATVTKSLVEGRGDMGECSFATFVEDDHALTKPSTMALTAEALADFFELDRREVAEGTEGAAAVDDTNGRRDQSPPQRIIEVEAKFSAHDVDKVKETVLARGGHFVGEQVFTDVYWDAKGCGLTEIDWWLRSRAGRWELKVPAADVGEGVTAYREVTAPSEIASELREAGFLGESKTHRLHGSRIDKRVLEAAGFEAFASFRTNRLKYRLGVFAVDIDRASGRQVEFGHEVVEIETISKESDVLSARDSITALARSLGARREGESGRPVKGKLVEYMIRNCPRQLEVLTRQRAV</sequence>
<dbReference type="InterPro" id="IPR029058">
    <property type="entry name" value="AB_hydrolase_fold"/>
</dbReference>
<evidence type="ECO:0000259" key="2">
    <source>
        <dbReference type="PROSITE" id="PS51707"/>
    </source>
</evidence>
<dbReference type="GO" id="GO:0042357">
    <property type="term" value="P:thiamine diphosphate metabolic process"/>
    <property type="evidence" value="ECO:0007669"/>
    <property type="project" value="TreeGrafter"/>
</dbReference>
<dbReference type="PANTHER" id="PTHR14586">
    <property type="entry name" value="THIAMINE-TRIPHOSPHATASE"/>
    <property type="match status" value="1"/>
</dbReference>
<organism evidence="3 4">
    <name type="scientific">Ectocarpus siliculosus</name>
    <name type="common">Brown alga</name>
    <name type="synonym">Conferva siliculosa</name>
    <dbReference type="NCBI Taxonomy" id="2880"/>
    <lineage>
        <taxon>Eukaryota</taxon>
        <taxon>Sar</taxon>
        <taxon>Stramenopiles</taxon>
        <taxon>Ochrophyta</taxon>
        <taxon>PX clade</taxon>
        <taxon>Phaeophyceae</taxon>
        <taxon>Ectocarpales</taxon>
        <taxon>Ectocarpaceae</taxon>
        <taxon>Ectocarpus</taxon>
    </lineage>
</organism>